<keyword evidence="5" id="KW-1185">Reference proteome</keyword>
<keyword evidence="3" id="KW-0812">Transmembrane</keyword>
<dbReference type="EMBL" id="JAMKBI010000004">
    <property type="protein sequence ID" value="MCZ8533048.1"/>
    <property type="molecule type" value="Genomic_DNA"/>
</dbReference>
<dbReference type="AlphaFoldDB" id="A0A9X3L7Y4"/>
<evidence type="ECO:0000256" key="3">
    <source>
        <dbReference type="SAM" id="Phobius"/>
    </source>
</evidence>
<dbReference type="GO" id="GO:0030420">
    <property type="term" value="P:establishment of competence for transformation"/>
    <property type="evidence" value="ECO:0007669"/>
    <property type="project" value="UniProtKB-KW"/>
</dbReference>
<evidence type="ECO:0000256" key="1">
    <source>
        <dbReference type="ARBA" id="ARBA00004241"/>
    </source>
</evidence>
<keyword evidence="2" id="KW-0178">Competence</keyword>
<keyword evidence="3" id="KW-1133">Transmembrane helix</keyword>
<proteinExistence type="predicted"/>
<feature type="transmembrane region" description="Helical" evidence="3">
    <location>
        <begin position="20"/>
        <end position="38"/>
    </location>
</feature>
<dbReference type="Proteomes" id="UP001152172">
    <property type="component" value="Unassembled WGS sequence"/>
</dbReference>
<gene>
    <name evidence="4" type="ORF">M9R61_06730</name>
</gene>
<organism evidence="4 5">
    <name type="scientific">Psychrobacillus psychrodurans</name>
    <dbReference type="NCBI Taxonomy" id="126157"/>
    <lineage>
        <taxon>Bacteria</taxon>
        <taxon>Bacillati</taxon>
        <taxon>Bacillota</taxon>
        <taxon>Bacilli</taxon>
        <taxon>Bacillales</taxon>
        <taxon>Bacillaceae</taxon>
        <taxon>Psychrobacillus</taxon>
    </lineage>
</organism>
<dbReference type="NCBIfam" id="TIGR02532">
    <property type="entry name" value="IV_pilin_GFxxxE"/>
    <property type="match status" value="1"/>
</dbReference>
<reference evidence="4" key="1">
    <citation type="submission" date="2022-05" db="EMBL/GenBank/DDBJ databases">
        <authorList>
            <person name="Colautti A."/>
            <person name="Iacumin L."/>
        </authorList>
    </citation>
    <scope>NUCLEOTIDE SEQUENCE</scope>
    <source>
        <strain evidence="4">DSM 30747</strain>
    </source>
</reference>
<dbReference type="InterPro" id="IPR012902">
    <property type="entry name" value="N_methyl_site"/>
</dbReference>
<comment type="subcellular location">
    <subcellularLocation>
        <location evidence="1">Cell surface</location>
    </subcellularLocation>
</comment>
<evidence type="ECO:0000313" key="5">
    <source>
        <dbReference type="Proteomes" id="UP001152172"/>
    </source>
</evidence>
<accession>A0A9X3L7Y4</accession>
<dbReference type="GO" id="GO:0009986">
    <property type="term" value="C:cell surface"/>
    <property type="evidence" value="ECO:0007669"/>
    <property type="project" value="UniProtKB-SubCell"/>
</dbReference>
<keyword evidence="3" id="KW-0472">Membrane</keyword>
<evidence type="ECO:0000256" key="2">
    <source>
        <dbReference type="ARBA" id="ARBA00023287"/>
    </source>
</evidence>
<comment type="caution">
    <text evidence="4">The sequence shown here is derived from an EMBL/GenBank/DDBJ whole genome shotgun (WGS) entry which is preliminary data.</text>
</comment>
<protein>
    <submittedName>
        <fullName evidence="4">Type II secretion system GspH family protein</fullName>
    </submittedName>
</protein>
<sequence length="148" mass="16921">MINKVSKHFTNKGLTLVEVLVSIILISLILFTFFSFLIQSAKTGKTSEEVVDGTYLAQLEMEKVYEVSRKGDFNSGIDEIVKSLTYKQITSTSQDEYVFEKSIDGRYIKLKLKEHSYPGMSYLVIEVFDQENGTRPRAKMETILEWGS</sequence>
<name>A0A9X3L7Y4_9BACI</name>
<evidence type="ECO:0000313" key="4">
    <source>
        <dbReference type="EMBL" id="MCZ8533048.1"/>
    </source>
</evidence>
<dbReference type="RefSeq" id="WP_269921506.1">
    <property type="nucleotide sequence ID" value="NZ_JAMKBI010000004.1"/>
</dbReference>